<reference evidence="1" key="1">
    <citation type="journal article" date="2014" name="Int. J. Syst. Evol. Microbiol.">
        <title>Complete genome sequence of Corynebacterium casei LMG S-19264T (=DSM 44701T), isolated from a smear-ripened cheese.</title>
        <authorList>
            <consortium name="US DOE Joint Genome Institute (JGI-PGF)"/>
            <person name="Walter F."/>
            <person name="Albersmeier A."/>
            <person name="Kalinowski J."/>
            <person name="Ruckert C."/>
        </authorList>
    </citation>
    <scope>NUCLEOTIDE SEQUENCE</scope>
    <source>
        <strain evidence="1">CGMCC 1.15493</strain>
    </source>
</reference>
<keyword evidence="2" id="KW-1185">Reference proteome</keyword>
<dbReference type="EMBL" id="BMJJ01000007">
    <property type="protein sequence ID" value="GGD25228.1"/>
    <property type="molecule type" value="Genomic_DNA"/>
</dbReference>
<accession>A0A916Y037</accession>
<evidence type="ECO:0000313" key="1">
    <source>
        <dbReference type="EMBL" id="GGD25228.1"/>
    </source>
</evidence>
<organism evidence="1 2">
    <name type="scientific">Aureimonas glaciei</name>
    <dbReference type="NCBI Taxonomy" id="1776957"/>
    <lineage>
        <taxon>Bacteria</taxon>
        <taxon>Pseudomonadati</taxon>
        <taxon>Pseudomonadota</taxon>
        <taxon>Alphaproteobacteria</taxon>
        <taxon>Hyphomicrobiales</taxon>
        <taxon>Aurantimonadaceae</taxon>
        <taxon>Aureimonas</taxon>
    </lineage>
</organism>
<evidence type="ECO:0008006" key="3">
    <source>
        <dbReference type="Google" id="ProtNLM"/>
    </source>
</evidence>
<dbReference type="AlphaFoldDB" id="A0A916Y037"/>
<name>A0A916Y037_9HYPH</name>
<dbReference type="Pfam" id="PF14384">
    <property type="entry name" value="BrnA_antitoxin"/>
    <property type="match status" value="1"/>
</dbReference>
<evidence type="ECO:0000313" key="2">
    <source>
        <dbReference type="Proteomes" id="UP000613160"/>
    </source>
</evidence>
<protein>
    <recommendedName>
        <fullName evidence="3">BrnA antitoxin family protein</fullName>
    </recommendedName>
</protein>
<dbReference type="InterPro" id="IPR025528">
    <property type="entry name" value="BrnA_antitoxin"/>
</dbReference>
<proteinExistence type="predicted"/>
<comment type="caution">
    <text evidence="1">The sequence shown here is derived from an EMBL/GenBank/DDBJ whole genome shotgun (WGS) entry which is preliminary data.</text>
</comment>
<sequence length="92" mass="10190">MTASKPDTKPGWIDPDDAPELTDAWFEGATLRENGVVKRLPGQRGPGRKRPKEAVTLRLDAEILEHFRETGEGWQTRINDALKAVIASPKAL</sequence>
<dbReference type="Proteomes" id="UP000613160">
    <property type="component" value="Unassembled WGS sequence"/>
</dbReference>
<reference evidence="1" key="2">
    <citation type="submission" date="2020-09" db="EMBL/GenBank/DDBJ databases">
        <authorList>
            <person name="Sun Q."/>
            <person name="Zhou Y."/>
        </authorList>
    </citation>
    <scope>NUCLEOTIDE SEQUENCE</scope>
    <source>
        <strain evidence="1">CGMCC 1.15493</strain>
    </source>
</reference>
<gene>
    <name evidence="1" type="ORF">GCM10011335_30230</name>
</gene>
<dbReference type="RefSeq" id="WP_188852132.1">
    <property type="nucleotide sequence ID" value="NZ_BMJJ01000007.1"/>
</dbReference>